<protein>
    <recommendedName>
        <fullName evidence="1">HTH cro/C1-type domain-containing protein</fullName>
    </recommendedName>
</protein>
<dbReference type="SUPFAM" id="SSF47413">
    <property type="entry name" value="lambda repressor-like DNA-binding domains"/>
    <property type="match status" value="1"/>
</dbReference>
<dbReference type="Gene3D" id="1.10.260.40">
    <property type="entry name" value="lambda repressor-like DNA-binding domains"/>
    <property type="match status" value="1"/>
</dbReference>
<evidence type="ECO:0000313" key="2">
    <source>
        <dbReference type="EMBL" id="GAA0768736.1"/>
    </source>
</evidence>
<dbReference type="Pfam" id="PF13443">
    <property type="entry name" value="HTH_26"/>
    <property type="match status" value="1"/>
</dbReference>
<evidence type="ECO:0000259" key="1">
    <source>
        <dbReference type="PROSITE" id="PS50943"/>
    </source>
</evidence>
<keyword evidence="3" id="KW-1185">Reference proteome</keyword>
<dbReference type="InterPro" id="IPR001387">
    <property type="entry name" value="Cro/C1-type_HTH"/>
</dbReference>
<dbReference type="Proteomes" id="UP001501047">
    <property type="component" value="Unassembled WGS sequence"/>
</dbReference>
<dbReference type="CDD" id="cd00093">
    <property type="entry name" value="HTH_XRE"/>
    <property type="match status" value="1"/>
</dbReference>
<dbReference type="EMBL" id="BAAACI010000001">
    <property type="protein sequence ID" value="GAA0768736.1"/>
    <property type="molecule type" value="Genomic_DNA"/>
</dbReference>
<evidence type="ECO:0000313" key="3">
    <source>
        <dbReference type="Proteomes" id="UP001501047"/>
    </source>
</evidence>
<dbReference type="RefSeq" id="WP_343824093.1">
    <property type="nucleotide sequence ID" value="NZ_BAAACI010000001.1"/>
</dbReference>
<dbReference type="InterPro" id="IPR010982">
    <property type="entry name" value="Lambda_DNA-bd_dom_sf"/>
</dbReference>
<proteinExistence type="predicted"/>
<reference evidence="2 3" key="1">
    <citation type="journal article" date="2019" name="Int. J. Syst. Evol. Microbiol.">
        <title>The Global Catalogue of Microorganisms (GCM) 10K type strain sequencing project: providing services to taxonomists for standard genome sequencing and annotation.</title>
        <authorList>
            <consortium name="The Broad Institute Genomics Platform"/>
            <consortium name="The Broad Institute Genome Sequencing Center for Infectious Disease"/>
            <person name="Wu L."/>
            <person name="Ma J."/>
        </authorList>
    </citation>
    <scope>NUCLEOTIDE SEQUENCE [LARGE SCALE GENOMIC DNA]</scope>
    <source>
        <strain evidence="2 3">JCM 1417</strain>
    </source>
</reference>
<feature type="domain" description="HTH cro/C1-type" evidence="1">
    <location>
        <begin position="12"/>
        <end position="61"/>
    </location>
</feature>
<comment type="caution">
    <text evidence="2">The sequence shown here is derived from an EMBL/GenBank/DDBJ whole genome shotgun (WGS) entry which is preliminary data.</text>
</comment>
<organism evidence="2 3">
    <name type="scientific">Clostridium subterminale</name>
    <dbReference type="NCBI Taxonomy" id="1550"/>
    <lineage>
        <taxon>Bacteria</taxon>
        <taxon>Bacillati</taxon>
        <taxon>Bacillota</taxon>
        <taxon>Clostridia</taxon>
        <taxon>Eubacteriales</taxon>
        <taxon>Clostridiaceae</taxon>
        <taxon>Clostridium</taxon>
    </lineage>
</organism>
<dbReference type="SMART" id="SM00530">
    <property type="entry name" value="HTH_XRE"/>
    <property type="match status" value="1"/>
</dbReference>
<sequence length="68" mass="7910">MIDMKLHIKLAEKRMTQKELSEATGIGKNSISRYCNGTFEKVDKQHLNILCEFFNCPLSEIIEYVDED</sequence>
<gene>
    <name evidence="2" type="ORF">GCM10008908_09430</name>
</gene>
<dbReference type="PROSITE" id="PS50943">
    <property type="entry name" value="HTH_CROC1"/>
    <property type="match status" value="1"/>
</dbReference>
<accession>A0ABN1KJJ5</accession>
<name>A0ABN1KJJ5_CLOSU</name>